<comment type="caution">
    <text evidence="5">The sequence shown here is derived from an EMBL/GenBank/DDBJ whole genome shotgun (WGS) entry which is preliminary data.</text>
</comment>
<organism evidence="5 6">
    <name type="scientific">Candidatus Cryptobacteroides merdigallinarum</name>
    <dbReference type="NCBI Taxonomy" id="2840770"/>
    <lineage>
        <taxon>Bacteria</taxon>
        <taxon>Pseudomonadati</taxon>
        <taxon>Bacteroidota</taxon>
        <taxon>Bacteroidia</taxon>
        <taxon>Bacteroidales</taxon>
        <taxon>Candidatus Cryptobacteroides</taxon>
    </lineage>
</organism>
<dbReference type="GO" id="GO:0016020">
    <property type="term" value="C:membrane"/>
    <property type="evidence" value="ECO:0007669"/>
    <property type="project" value="GOC"/>
</dbReference>
<dbReference type="GO" id="GO:0046872">
    <property type="term" value="F:metal ion binding"/>
    <property type="evidence" value="ECO:0007669"/>
    <property type="project" value="UniProtKB-KW"/>
</dbReference>
<dbReference type="InterPro" id="IPR004843">
    <property type="entry name" value="Calcineurin-like_PHP"/>
</dbReference>
<evidence type="ECO:0000313" key="5">
    <source>
        <dbReference type="EMBL" id="MBO8447697.1"/>
    </source>
</evidence>
<dbReference type="Proteomes" id="UP000810252">
    <property type="component" value="Unassembled WGS sequence"/>
</dbReference>
<dbReference type="GO" id="GO:0009245">
    <property type="term" value="P:lipid A biosynthetic process"/>
    <property type="evidence" value="ECO:0007669"/>
    <property type="project" value="TreeGrafter"/>
</dbReference>
<name>A0A9D9EI50_9BACT</name>
<keyword evidence="2" id="KW-0378">Hydrolase</keyword>
<dbReference type="EMBL" id="JADIMQ010000003">
    <property type="protein sequence ID" value="MBO8447697.1"/>
    <property type="molecule type" value="Genomic_DNA"/>
</dbReference>
<dbReference type="CDD" id="cd07385">
    <property type="entry name" value="MPP_YkuE_C"/>
    <property type="match status" value="1"/>
</dbReference>
<dbReference type="InterPro" id="IPR029052">
    <property type="entry name" value="Metallo-depent_PP-like"/>
</dbReference>
<gene>
    <name evidence="5" type="ORF">IAC29_00305</name>
</gene>
<keyword evidence="3" id="KW-1133">Transmembrane helix</keyword>
<feature type="transmembrane region" description="Helical" evidence="3">
    <location>
        <begin position="6"/>
        <end position="32"/>
    </location>
</feature>
<dbReference type="InterPro" id="IPR051158">
    <property type="entry name" value="Metallophosphoesterase_sf"/>
</dbReference>
<keyword evidence="1" id="KW-0479">Metal-binding</keyword>
<reference evidence="5" key="2">
    <citation type="journal article" date="2021" name="PeerJ">
        <title>Extensive microbial diversity within the chicken gut microbiome revealed by metagenomics and culture.</title>
        <authorList>
            <person name="Gilroy R."/>
            <person name="Ravi A."/>
            <person name="Getino M."/>
            <person name="Pursley I."/>
            <person name="Horton D.L."/>
            <person name="Alikhan N.F."/>
            <person name="Baker D."/>
            <person name="Gharbi K."/>
            <person name="Hall N."/>
            <person name="Watson M."/>
            <person name="Adriaenssens E.M."/>
            <person name="Foster-Nyarko E."/>
            <person name="Jarju S."/>
            <person name="Secka A."/>
            <person name="Antonio M."/>
            <person name="Oren A."/>
            <person name="Chaudhuri R.R."/>
            <person name="La Ragione R."/>
            <person name="Hildebrand F."/>
            <person name="Pallen M.J."/>
        </authorList>
    </citation>
    <scope>NUCLEOTIDE SEQUENCE</scope>
    <source>
        <strain evidence="5">20514</strain>
    </source>
</reference>
<dbReference type="SUPFAM" id="SSF56300">
    <property type="entry name" value="Metallo-dependent phosphatases"/>
    <property type="match status" value="1"/>
</dbReference>
<accession>A0A9D9EI50</accession>
<dbReference type="AlphaFoldDB" id="A0A9D9EI50"/>
<dbReference type="PANTHER" id="PTHR31302">
    <property type="entry name" value="TRANSMEMBRANE PROTEIN WITH METALLOPHOSPHOESTERASE DOMAIN-RELATED"/>
    <property type="match status" value="1"/>
</dbReference>
<feature type="transmembrane region" description="Helical" evidence="3">
    <location>
        <begin position="39"/>
        <end position="59"/>
    </location>
</feature>
<dbReference type="GO" id="GO:0008758">
    <property type="term" value="F:UDP-2,3-diacylglucosamine hydrolase activity"/>
    <property type="evidence" value="ECO:0007669"/>
    <property type="project" value="TreeGrafter"/>
</dbReference>
<dbReference type="Pfam" id="PF00149">
    <property type="entry name" value="Metallophos"/>
    <property type="match status" value="1"/>
</dbReference>
<protein>
    <submittedName>
        <fullName evidence="5">Metallophosphoesterase</fullName>
    </submittedName>
</protein>
<keyword evidence="3" id="KW-0472">Membrane</keyword>
<dbReference type="Gene3D" id="3.60.21.10">
    <property type="match status" value="1"/>
</dbReference>
<evidence type="ECO:0000259" key="4">
    <source>
        <dbReference type="Pfam" id="PF00149"/>
    </source>
</evidence>
<feature type="domain" description="Calcineurin-like phosphoesterase" evidence="4">
    <location>
        <begin position="85"/>
        <end position="269"/>
    </location>
</feature>
<proteinExistence type="predicted"/>
<evidence type="ECO:0000256" key="2">
    <source>
        <dbReference type="ARBA" id="ARBA00022801"/>
    </source>
</evidence>
<keyword evidence="3" id="KW-0812">Transmembrane</keyword>
<evidence type="ECO:0000256" key="3">
    <source>
        <dbReference type="SAM" id="Phobius"/>
    </source>
</evidence>
<dbReference type="PANTHER" id="PTHR31302:SF31">
    <property type="entry name" value="PHOSPHODIESTERASE YAEI"/>
    <property type="match status" value="1"/>
</dbReference>
<evidence type="ECO:0000256" key="1">
    <source>
        <dbReference type="ARBA" id="ARBA00022723"/>
    </source>
</evidence>
<reference evidence="5" key="1">
    <citation type="submission" date="2020-10" db="EMBL/GenBank/DDBJ databases">
        <authorList>
            <person name="Gilroy R."/>
        </authorList>
    </citation>
    <scope>NUCLEOTIDE SEQUENCE</scope>
    <source>
        <strain evidence="5">20514</strain>
    </source>
</reference>
<sequence>MEETIFVLVLLGIISLVAIAAVAAVAGIAALFRVPFRSVFLNGLWVLLLPPALFLYGWLAGRDAVVVNRVEISSGRLPSSFDGYRVVQISDMHLRSFRGRDEVLRRIVDSVNAQHPDIVAFTGDLVTTAPDEIPHFVEELSRLEAADGIFSVMGNHDYCPYNDWDSHEEREEAVALVRRHEKELGWRLLDNASFILRRPSAAGVDSVAVTGVENISAMRQFETHGDLGKALEGTGGCFKILLSHDPTHWRFGVTGREDIVLTLSGHTHNAQFKFLGLEPSRLLYRENSGLYREGEQYLYVNDGLGETMFPARIGVPAEITVFTLRTAL</sequence>
<evidence type="ECO:0000313" key="6">
    <source>
        <dbReference type="Proteomes" id="UP000810252"/>
    </source>
</evidence>